<evidence type="ECO:0000256" key="1">
    <source>
        <dbReference type="SAM" id="Phobius"/>
    </source>
</evidence>
<feature type="transmembrane region" description="Helical" evidence="1">
    <location>
        <begin position="307"/>
        <end position="329"/>
    </location>
</feature>
<dbReference type="Proteomes" id="UP001225356">
    <property type="component" value="Unassembled WGS sequence"/>
</dbReference>
<organism evidence="3 4">
    <name type="scientific">Streptosporangium lutulentum</name>
    <dbReference type="NCBI Taxonomy" id="1461250"/>
    <lineage>
        <taxon>Bacteria</taxon>
        <taxon>Bacillati</taxon>
        <taxon>Actinomycetota</taxon>
        <taxon>Actinomycetes</taxon>
        <taxon>Streptosporangiales</taxon>
        <taxon>Streptosporangiaceae</taxon>
        <taxon>Streptosporangium</taxon>
    </lineage>
</organism>
<dbReference type="RefSeq" id="WP_307557930.1">
    <property type="nucleotide sequence ID" value="NZ_JAUSQU010000001.1"/>
</dbReference>
<dbReference type="EMBL" id="JAUSQU010000001">
    <property type="protein sequence ID" value="MDP9843642.1"/>
    <property type="molecule type" value="Genomic_DNA"/>
</dbReference>
<keyword evidence="2" id="KW-0732">Signal</keyword>
<comment type="caution">
    <text evidence="3">The sequence shown here is derived from an EMBL/GenBank/DDBJ whole genome shotgun (WGS) entry which is preliminary data.</text>
</comment>
<evidence type="ECO:0008006" key="5">
    <source>
        <dbReference type="Google" id="ProtNLM"/>
    </source>
</evidence>
<feature type="chain" id="PRO_5046745067" description="Peptidase" evidence="2">
    <location>
        <begin position="20"/>
        <end position="342"/>
    </location>
</feature>
<proteinExistence type="predicted"/>
<name>A0ABT9QA62_9ACTN</name>
<accession>A0ABT9QA62</accession>
<keyword evidence="1" id="KW-0472">Membrane</keyword>
<evidence type="ECO:0000256" key="2">
    <source>
        <dbReference type="SAM" id="SignalP"/>
    </source>
</evidence>
<keyword evidence="1" id="KW-1133">Transmembrane helix</keyword>
<protein>
    <recommendedName>
        <fullName evidence="5">Peptidase</fullName>
    </recommendedName>
</protein>
<gene>
    <name evidence="3" type="ORF">J2853_002853</name>
</gene>
<evidence type="ECO:0000313" key="3">
    <source>
        <dbReference type="EMBL" id="MDP9843642.1"/>
    </source>
</evidence>
<reference evidence="3 4" key="1">
    <citation type="submission" date="2023-07" db="EMBL/GenBank/DDBJ databases">
        <title>Sequencing the genomes of 1000 actinobacteria strains.</title>
        <authorList>
            <person name="Klenk H.-P."/>
        </authorList>
    </citation>
    <scope>NUCLEOTIDE SEQUENCE [LARGE SCALE GENOMIC DNA]</scope>
    <source>
        <strain evidence="3 4">DSM 46740</strain>
    </source>
</reference>
<keyword evidence="1" id="KW-0812">Transmembrane</keyword>
<evidence type="ECO:0000313" key="4">
    <source>
        <dbReference type="Proteomes" id="UP001225356"/>
    </source>
</evidence>
<sequence length="342" mass="35816">MRLRSIVVGLLVAGILAPAAGTLDKPAQAAAQSSTGGIGIRLLEAPVAARADRRAWAYIIDHLAPGSVIHRQVEVFNTTGSPKHVSIYTAAGEIRNQKFQFAAGHTANELSTWTTTDRHEVTLAPQGRSAVTATITVPDDAAPGERYAMIWAEAAKAAPRDGGVAQVNRVGIRIYLDVGPGNPPASDFTIDSVTAQRSPDGQQSVLAQVHNTGGRALDLSGDVKLTSSSGSQYHSAGPYTLQTGTTLAPGHAGSVTAALTEQVSDGPWRAHIRLESGLTKRTAEATIYFPAAGTAQAIKAEMDTSSYPMAALAGGIVLAALAAITFLLIQRKRRSRRERSNA</sequence>
<feature type="signal peptide" evidence="2">
    <location>
        <begin position="1"/>
        <end position="19"/>
    </location>
</feature>
<keyword evidence="4" id="KW-1185">Reference proteome</keyword>